<comment type="caution">
    <text evidence="1">The sequence shown here is derived from an EMBL/GenBank/DDBJ whole genome shotgun (WGS) entry which is preliminary data.</text>
</comment>
<evidence type="ECO:0000313" key="1">
    <source>
        <dbReference type="EMBL" id="GMH52516.1"/>
    </source>
</evidence>
<keyword evidence="2" id="KW-1185">Reference proteome</keyword>
<protein>
    <submittedName>
        <fullName evidence="1">Uncharacterized protein</fullName>
    </submittedName>
</protein>
<evidence type="ECO:0000313" key="2">
    <source>
        <dbReference type="Proteomes" id="UP001165082"/>
    </source>
</evidence>
<reference evidence="1" key="1">
    <citation type="submission" date="2022-07" db="EMBL/GenBank/DDBJ databases">
        <title>Genome analysis of Parmales, a sister group of diatoms, reveals the evolutionary specialization of diatoms from phago-mixotrophs to photoautotrophs.</title>
        <authorList>
            <person name="Ban H."/>
            <person name="Sato S."/>
            <person name="Yoshikawa S."/>
            <person name="Kazumasa Y."/>
            <person name="Nakamura Y."/>
            <person name="Ichinomiya M."/>
            <person name="Saitoh K."/>
            <person name="Sato N."/>
            <person name="Blanc-Mathieu R."/>
            <person name="Endo H."/>
            <person name="Kuwata A."/>
            <person name="Ogata H."/>
        </authorList>
    </citation>
    <scope>NUCLEOTIDE SEQUENCE</scope>
</reference>
<accession>A0A9W6ZHX3</accession>
<sequence length="264" mass="29656">MRIVFMALFATSSALRHHGTRILKNSARFRRIQELEGRQENYREPNLPSDEEKELAGLWGKGDTYDSSLFSDEHRYFKKFHNNVFSALSNSIKGDHNLFYLDGNSAETTDALLSASRPLEPLQLYSANIFRETCDALSEKGINVHHGKGEEFLALSQVAFRGCYLDGCGGMTEPLIDMLEQILRPSNLETFSSLFVGFTLTRAAPCGTSLGDRESMVHRHIANLARASGFTTSRVSDDPPRQFEGGWLKEDDGVLTDWVRITRA</sequence>
<dbReference type="AlphaFoldDB" id="A0A9W6ZHX3"/>
<proteinExistence type="predicted"/>
<gene>
    <name evidence="1" type="ORF">TrRE_jg4971</name>
</gene>
<dbReference type="OrthoDB" id="42168at2759"/>
<name>A0A9W6ZHX3_9STRA</name>
<dbReference type="EMBL" id="BRXZ01002024">
    <property type="protein sequence ID" value="GMH52516.1"/>
    <property type="molecule type" value="Genomic_DNA"/>
</dbReference>
<organism evidence="1 2">
    <name type="scientific">Triparma retinervis</name>
    <dbReference type="NCBI Taxonomy" id="2557542"/>
    <lineage>
        <taxon>Eukaryota</taxon>
        <taxon>Sar</taxon>
        <taxon>Stramenopiles</taxon>
        <taxon>Ochrophyta</taxon>
        <taxon>Bolidophyceae</taxon>
        <taxon>Parmales</taxon>
        <taxon>Triparmaceae</taxon>
        <taxon>Triparma</taxon>
    </lineage>
</organism>
<dbReference type="Proteomes" id="UP001165082">
    <property type="component" value="Unassembled WGS sequence"/>
</dbReference>